<dbReference type="InterPro" id="IPR036291">
    <property type="entry name" value="NAD(P)-bd_dom_sf"/>
</dbReference>
<protein>
    <recommendedName>
        <fullName evidence="2">N-acetyl-gamma-glutamyl-phosphate reductase</fullName>
        <ecNumber evidence="2">1.2.1.38</ecNumber>
    </recommendedName>
</protein>
<evidence type="ECO:0000259" key="8">
    <source>
        <dbReference type="SMART" id="SM00859"/>
    </source>
</evidence>
<reference evidence="9" key="1">
    <citation type="submission" date="2018-06" db="EMBL/GenBank/DDBJ databases">
        <authorList>
            <person name="Zhirakovskaya E."/>
        </authorList>
    </citation>
    <scope>NUCLEOTIDE SEQUENCE</scope>
</reference>
<dbReference type="Pfam" id="PF22698">
    <property type="entry name" value="Semialdhyde_dhC_1"/>
    <property type="match status" value="1"/>
</dbReference>
<dbReference type="GO" id="GO:0070401">
    <property type="term" value="F:NADP+ binding"/>
    <property type="evidence" value="ECO:0007669"/>
    <property type="project" value="InterPro"/>
</dbReference>
<keyword evidence="4" id="KW-0028">Amino-acid biosynthesis</keyword>
<evidence type="ECO:0000256" key="3">
    <source>
        <dbReference type="ARBA" id="ARBA00022571"/>
    </source>
</evidence>
<dbReference type="GO" id="GO:0006526">
    <property type="term" value="P:L-arginine biosynthetic process"/>
    <property type="evidence" value="ECO:0007669"/>
    <property type="project" value="UniProtKB-KW"/>
</dbReference>
<dbReference type="InterPro" id="IPR000706">
    <property type="entry name" value="AGPR_type-1"/>
</dbReference>
<evidence type="ECO:0000256" key="7">
    <source>
        <dbReference type="ARBA" id="ARBA00050557"/>
    </source>
</evidence>
<evidence type="ECO:0000313" key="9">
    <source>
        <dbReference type="EMBL" id="VAX35062.1"/>
    </source>
</evidence>
<evidence type="ECO:0000256" key="1">
    <source>
        <dbReference type="ARBA" id="ARBA00004862"/>
    </source>
</evidence>
<keyword evidence="6 9" id="KW-0560">Oxidoreductase</keyword>
<dbReference type="CDD" id="cd17895">
    <property type="entry name" value="AGPR_1_N"/>
    <property type="match status" value="1"/>
</dbReference>
<dbReference type="GO" id="GO:0051287">
    <property type="term" value="F:NAD binding"/>
    <property type="evidence" value="ECO:0007669"/>
    <property type="project" value="InterPro"/>
</dbReference>
<accession>A0A3B1D2V8</accession>
<dbReference type="AlphaFoldDB" id="A0A3B1D2V8"/>
<evidence type="ECO:0000256" key="2">
    <source>
        <dbReference type="ARBA" id="ARBA00013072"/>
    </source>
</evidence>
<evidence type="ECO:0000256" key="4">
    <source>
        <dbReference type="ARBA" id="ARBA00022605"/>
    </source>
</evidence>
<dbReference type="PANTHER" id="PTHR32338:SF10">
    <property type="entry name" value="N-ACETYL-GAMMA-GLUTAMYL-PHOSPHATE REDUCTASE, CHLOROPLASTIC-RELATED"/>
    <property type="match status" value="1"/>
</dbReference>
<keyword evidence="5" id="KW-0521">NADP</keyword>
<dbReference type="SUPFAM" id="SSF55347">
    <property type="entry name" value="Glyceraldehyde-3-phosphate dehydrogenase-like, C-terminal domain"/>
    <property type="match status" value="1"/>
</dbReference>
<dbReference type="Pfam" id="PF01118">
    <property type="entry name" value="Semialdhyde_dh"/>
    <property type="match status" value="1"/>
</dbReference>
<dbReference type="FunFam" id="3.30.360.10:FF:000014">
    <property type="entry name" value="N-acetyl-gamma-glutamyl-phosphate reductase"/>
    <property type="match status" value="1"/>
</dbReference>
<organism evidence="9">
    <name type="scientific">hydrothermal vent metagenome</name>
    <dbReference type="NCBI Taxonomy" id="652676"/>
    <lineage>
        <taxon>unclassified sequences</taxon>
        <taxon>metagenomes</taxon>
        <taxon>ecological metagenomes</taxon>
    </lineage>
</organism>
<dbReference type="SUPFAM" id="SSF51735">
    <property type="entry name" value="NAD(P)-binding Rossmann-fold domains"/>
    <property type="match status" value="1"/>
</dbReference>
<feature type="domain" description="Semialdehyde dehydrogenase NAD-binding" evidence="8">
    <location>
        <begin position="3"/>
        <end position="141"/>
    </location>
</feature>
<evidence type="ECO:0000256" key="5">
    <source>
        <dbReference type="ARBA" id="ARBA00022857"/>
    </source>
</evidence>
<dbReference type="NCBIfam" id="TIGR01850">
    <property type="entry name" value="argC"/>
    <property type="match status" value="1"/>
</dbReference>
<dbReference type="InterPro" id="IPR023013">
    <property type="entry name" value="AGPR_AS"/>
</dbReference>
<evidence type="ECO:0000256" key="6">
    <source>
        <dbReference type="ARBA" id="ARBA00023002"/>
    </source>
</evidence>
<dbReference type="GO" id="GO:0003942">
    <property type="term" value="F:N-acetyl-gamma-glutamyl-phosphate reductase activity"/>
    <property type="evidence" value="ECO:0007669"/>
    <property type="project" value="UniProtKB-EC"/>
</dbReference>
<dbReference type="InterPro" id="IPR000534">
    <property type="entry name" value="Semialdehyde_DH_NAD-bd"/>
</dbReference>
<proteinExistence type="inferred from homology"/>
<dbReference type="EC" id="1.2.1.38" evidence="2"/>
<name>A0A3B1D2V8_9ZZZZ</name>
<dbReference type="Gene3D" id="3.40.50.720">
    <property type="entry name" value="NAD(P)-binding Rossmann-like Domain"/>
    <property type="match status" value="1"/>
</dbReference>
<dbReference type="InterPro" id="IPR050085">
    <property type="entry name" value="AGPR"/>
</dbReference>
<comment type="pathway">
    <text evidence="1">Amino-acid biosynthesis; L-arginine biosynthesis; N(2)-acetyl-L-ornithine from L-glutamate: step 3/4.</text>
</comment>
<gene>
    <name evidence="9" type="ORF">MNBD_UNCLBAC01-125</name>
</gene>
<keyword evidence="3" id="KW-0055">Arginine biosynthesis</keyword>
<dbReference type="PANTHER" id="PTHR32338">
    <property type="entry name" value="N-ACETYL-GAMMA-GLUTAMYL-PHOSPHATE REDUCTASE, CHLOROPLASTIC-RELATED-RELATED"/>
    <property type="match status" value="1"/>
</dbReference>
<dbReference type="Gene3D" id="3.30.360.10">
    <property type="entry name" value="Dihydrodipicolinate Reductase, domain 2"/>
    <property type="match status" value="1"/>
</dbReference>
<dbReference type="EMBL" id="UOGJ01000027">
    <property type="protein sequence ID" value="VAX35062.1"/>
    <property type="molecule type" value="Genomic_DNA"/>
</dbReference>
<dbReference type="InterPro" id="IPR058924">
    <property type="entry name" value="AGPR_dimerisation_dom"/>
</dbReference>
<dbReference type="SMART" id="SM00859">
    <property type="entry name" value="Semialdhyde_dh"/>
    <property type="match status" value="1"/>
</dbReference>
<comment type="catalytic activity">
    <reaction evidence="7">
        <text>N-acetyl-L-glutamate 5-semialdehyde + phosphate + NADP(+) = N-acetyl-L-glutamyl 5-phosphate + NADPH + H(+)</text>
        <dbReference type="Rhea" id="RHEA:21588"/>
        <dbReference type="ChEBI" id="CHEBI:15378"/>
        <dbReference type="ChEBI" id="CHEBI:29123"/>
        <dbReference type="ChEBI" id="CHEBI:43474"/>
        <dbReference type="ChEBI" id="CHEBI:57783"/>
        <dbReference type="ChEBI" id="CHEBI:57936"/>
        <dbReference type="ChEBI" id="CHEBI:58349"/>
        <dbReference type="EC" id="1.2.1.38"/>
    </reaction>
</comment>
<dbReference type="HAMAP" id="MF_00150">
    <property type="entry name" value="ArgC_type1"/>
    <property type="match status" value="1"/>
</dbReference>
<dbReference type="CDD" id="cd23934">
    <property type="entry name" value="AGPR_1_C"/>
    <property type="match status" value="1"/>
</dbReference>
<sequence length="339" mass="37836">MINVGIVGISGYSGMSILELLLNHSQVRVTYISANNTIGKLDEIWPQFFGRTKLVCDKFNIQKAIDSCDVIFLAVPHTISMEITPDLLKAGKKVVDLSGDYRLKTARDYKKWYGVAHKDSRRLGKAVYGLPELYREDIKKTKFVANPGCYPTAAILGLAPLAAIYAKGINSIIIDAKSGVSGAGRKAKLAFNFCEVEGNFKAYKLLNHQHVPEMELYLSKLSETPISINFVPHLLPVHRGILETIYVQLNEDISLNEVHKIYQRFYKIEPFVRILPLGIQPELKNVTHTNYCDIGLVLDKNKRLLVITSVIDNLVKGAAGQAVQNMNLMCGFKEEEGVL</sequence>
<dbReference type="PROSITE" id="PS01224">
    <property type="entry name" value="ARGC"/>
    <property type="match status" value="1"/>
</dbReference>